<dbReference type="InterPro" id="IPR029065">
    <property type="entry name" value="Enolase_C-like"/>
</dbReference>
<dbReference type="InterPro" id="IPR013342">
    <property type="entry name" value="Mandelate_racemase_C"/>
</dbReference>
<dbReference type="PANTHER" id="PTHR48080">
    <property type="entry name" value="D-GALACTONATE DEHYDRATASE-RELATED"/>
    <property type="match status" value="1"/>
</dbReference>
<proteinExistence type="predicted"/>
<dbReference type="CDD" id="cd03316">
    <property type="entry name" value="MR_like"/>
    <property type="match status" value="1"/>
</dbReference>
<dbReference type="Pfam" id="PF02746">
    <property type="entry name" value="MR_MLE_N"/>
    <property type="match status" value="1"/>
</dbReference>
<dbReference type="SUPFAM" id="SSF54826">
    <property type="entry name" value="Enolase N-terminal domain-like"/>
    <property type="match status" value="1"/>
</dbReference>
<dbReference type="SMART" id="SM00922">
    <property type="entry name" value="MR_MLE"/>
    <property type="match status" value="1"/>
</dbReference>
<dbReference type="eggNOG" id="COG4948">
    <property type="taxonomic scope" value="Bacteria"/>
</dbReference>
<dbReference type="PANTHER" id="PTHR48080:SF2">
    <property type="entry name" value="D-GALACTONATE DEHYDRATASE"/>
    <property type="match status" value="1"/>
</dbReference>
<dbReference type="InterPro" id="IPR029017">
    <property type="entry name" value="Enolase-like_N"/>
</dbReference>
<dbReference type="SFLD" id="SFLDS00001">
    <property type="entry name" value="Enolase"/>
    <property type="match status" value="1"/>
</dbReference>
<dbReference type="Pfam" id="PF13378">
    <property type="entry name" value="MR_MLE_C"/>
    <property type="match status" value="1"/>
</dbReference>
<dbReference type="PATRIC" id="fig|883067.3.peg.761"/>
<dbReference type="InterPro" id="IPR034593">
    <property type="entry name" value="DgoD-like"/>
</dbReference>
<reference evidence="3 4" key="1">
    <citation type="submission" date="2013-05" db="EMBL/GenBank/DDBJ databases">
        <title>The Genome Sequence of Actinobaculum schaalii FB123-CNA2.</title>
        <authorList>
            <consortium name="The Broad Institute Genomics Platform"/>
            <person name="Earl A."/>
            <person name="Ward D."/>
            <person name="Feldgarden M."/>
            <person name="Gevers D."/>
            <person name="Saerens B."/>
            <person name="Vaneechoutte M."/>
            <person name="Walker B."/>
            <person name="Young S."/>
            <person name="Zeng Q."/>
            <person name="Gargeya S."/>
            <person name="Fitzgerald M."/>
            <person name="Haas B."/>
            <person name="Abouelleil A."/>
            <person name="Allen A.W."/>
            <person name="Alvarado L."/>
            <person name="Arachchi H.M."/>
            <person name="Berlin A.M."/>
            <person name="Chapman S.B."/>
            <person name="Gainer-Dewar J."/>
            <person name="Goldberg J."/>
            <person name="Griggs A."/>
            <person name="Gujja S."/>
            <person name="Hansen M."/>
            <person name="Howarth C."/>
            <person name="Imamovic A."/>
            <person name="Ireland A."/>
            <person name="Larimer J."/>
            <person name="McCowan C."/>
            <person name="Murphy C."/>
            <person name="Pearson M."/>
            <person name="Poon T.W."/>
            <person name="Priest M."/>
            <person name="Roberts A."/>
            <person name="Saif S."/>
            <person name="Shea T."/>
            <person name="Sisk P."/>
            <person name="Sykes S."/>
            <person name="Wortman J."/>
            <person name="Nusbaum C."/>
            <person name="Birren B."/>
        </authorList>
    </citation>
    <scope>NUCLEOTIDE SEQUENCE [LARGE SCALE GENOMIC DNA]</scope>
    <source>
        <strain evidence="3 4">FB123-CNA-2</strain>
    </source>
</reference>
<dbReference type="RefSeq" id="WP_016442407.1">
    <property type="nucleotide sequence ID" value="NZ_KE150262.1"/>
</dbReference>
<dbReference type="Proteomes" id="UP000014393">
    <property type="component" value="Unassembled WGS sequence"/>
</dbReference>
<dbReference type="InterPro" id="IPR036849">
    <property type="entry name" value="Enolase-like_C_sf"/>
</dbReference>
<dbReference type="AlphaFoldDB" id="S2W2Q5"/>
<keyword evidence="1" id="KW-0456">Lyase</keyword>
<dbReference type="Gene3D" id="3.30.390.10">
    <property type="entry name" value="Enolase-like, N-terminal domain"/>
    <property type="match status" value="1"/>
</dbReference>
<dbReference type="OrthoDB" id="9802699at2"/>
<feature type="domain" description="Mandelate racemase/muconate lactonizing enzyme C-terminal" evidence="2">
    <location>
        <begin position="143"/>
        <end position="240"/>
    </location>
</feature>
<dbReference type="InterPro" id="IPR013341">
    <property type="entry name" value="Mandelate_racemase_N_dom"/>
</dbReference>
<accession>S2W2Q5</accession>
<dbReference type="SUPFAM" id="SSF51604">
    <property type="entry name" value="Enolase C-terminal domain-like"/>
    <property type="match status" value="1"/>
</dbReference>
<evidence type="ECO:0000313" key="4">
    <source>
        <dbReference type="Proteomes" id="UP000014393"/>
    </source>
</evidence>
<dbReference type="GO" id="GO:0016829">
    <property type="term" value="F:lyase activity"/>
    <property type="evidence" value="ECO:0007669"/>
    <property type="project" value="UniProtKB-KW"/>
</dbReference>
<evidence type="ECO:0000256" key="1">
    <source>
        <dbReference type="ARBA" id="ARBA00023239"/>
    </source>
</evidence>
<organism evidence="3 4">
    <name type="scientific">Actinotignum schaalii FB123-CNA-2</name>
    <dbReference type="NCBI Taxonomy" id="883067"/>
    <lineage>
        <taxon>Bacteria</taxon>
        <taxon>Bacillati</taxon>
        <taxon>Actinomycetota</taxon>
        <taxon>Actinomycetes</taxon>
        <taxon>Actinomycetales</taxon>
        <taxon>Actinomycetaceae</taxon>
        <taxon>Actinotignum</taxon>
    </lineage>
</organism>
<dbReference type="HOGENOM" id="CLU_030273_3_0_11"/>
<sequence length="377" mass="41993">MTLQLPVDQIDVYVLTNPEALYRTSSYYDELHVTNTVVRVRSQDTYGVGGAISWTEGGVDVALGNAIRHVAPSILGKDAVNREALYKIMANRCASMIPLSVAPLDIALWDLTAKAADLPLYQLLGGAKRSIPAYASTPFFFTIDEYLEKVAEYLDAGYRAIKFHTWCIPDKDLVLVDEMAKAFGDRDVTWMLDVEGRYDRTEALRVGKRLQELGYLWFEAPLGDSDLEGYQWLRRKLDIEIIPAGNEILSGGLIAQGISREAWDHLRVDATLAGGITGTRHIMSLAKAHGMQVELQSWGYSLSQAANLSLMLGMGNCRFFEQALPIEPMEYAATNPLRIDEEGNIVASDTPGLGVDMDWERVEREALFSYSLTERDL</sequence>
<dbReference type="EMBL" id="AGWM01000010">
    <property type="protein sequence ID" value="EPD26847.1"/>
    <property type="molecule type" value="Genomic_DNA"/>
</dbReference>
<protein>
    <recommendedName>
        <fullName evidence="2">Mandelate racemase/muconate lactonizing enzyme C-terminal domain-containing protein</fullName>
    </recommendedName>
</protein>
<evidence type="ECO:0000313" key="3">
    <source>
        <dbReference type="EMBL" id="EPD26847.1"/>
    </source>
</evidence>
<evidence type="ECO:0000259" key="2">
    <source>
        <dbReference type="SMART" id="SM00922"/>
    </source>
</evidence>
<keyword evidence="4" id="KW-1185">Reference proteome</keyword>
<comment type="caution">
    <text evidence="3">The sequence shown here is derived from an EMBL/GenBank/DDBJ whole genome shotgun (WGS) entry which is preliminary data.</text>
</comment>
<gene>
    <name evidence="3" type="ORF">HMPREF9237_00779</name>
</gene>
<name>S2W2Q5_9ACTO</name>
<dbReference type="Gene3D" id="3.20.20.120">
    <property type="entry name" value="Enolase-like C-terminal domain"/>
    <property type="match status" value="1"/>
</dbReference>